<gene>
    <name evidence="1" type="ORF">AR1Y2_1222</name>
</gene>
<protein>
    <submittedName>
        <fullName evidence="1">Uncharacterized protein</fullName>
    </submittedName>
</protein>
<dbReference type="KEGG" id="arf:AR1Y2_1222"/>
<evidence type="ECO:0000313" key="1">
    <source>
        <dbReference type="EMBL" id="QCP34676.1"/>
    </source>
</evidence>
<organism evidence="1 2">
    <name type="scientific">Anaerostipes rhamnosivorans</name>
    <dbReference type="NCBI Taxonomy" id="1229621"/>
    <lineage>
        <taxon>Bacteria</taxon>
        <taxon>Bacillati</taxon>
        <taxon>Bacillota</taxon>
        <taxon>Clostridia</taxon>
        <taxon>Lachnospirales</taxon>
        <taxon>Lachnospiraceae</taxon>
        <taxon>Anaerostipes</taxon>
    </lineage>
</organism>
<dbReference type="Proteomes" id="UP000298653">
    <property type="component" value="Chromosome"/>
</dbReference>
<name>A0A4P8IB51_9FIRM</name>
<proteinExistence type="predicted"/>
<dbReference type="AlphaFoldDB" id="A0A4P8IB51"/>
<accession>A0A4P8IB51</accession>
<evidence type="ECO:0000313" key="2">
    <source>
        <dbReference type="Proteomes" id="UP000298653"/>
    </source>
</evidence>
<reference evidence="1 2" key="1">
    <citation type="submission" date="2019-05" db="EMBL/GenBank/DDBJ databases">
        <title>Complete genome sequencing of Anaerostipes rhamnosivorans.</title>
        <authorList>
            <person name="Bui T.P.N."/>
            <person name="de Vos W.M."/>
        </authorList>
    </citation>
    <scope>NUCLEOTIDE SEQUENCE [LARGE SCALE GENOMIC DNA]</scope>
    <source>
        <strain evidence="1 2">1y2</strain>
    </source>
</reference>
<keyword evidence="2" id="KW-1185">Reference proteome</keyword>
<sequence length="44" mass="4995">MMILLSFSRADKQRTKWASAHPTERFCSIGDSLGIFYGTKKDEA</sequence>
<dbReference type="EMBL" id="CP040058">
    <property type="protein sequence ID" value="QCP34676.1"/>
    <property type="molecule type" value="Genomic_DNA"/>
</dbReference>